<sequence>MASDNFDPSALLQVLSRATYLTELRIHWPDKDILNLFVPAGGTCFAAIFRELRSLRRLQLGNVPPAAFKDLAAAVPNLTPHLRILEIISNHLEPIEFPHTLGAHLVHLSSLRIYYPDLTRPRWEPFRSVRHLFILWPESVPLSLHALASTFPSLRALYFGLGRPGRHVDPHAIPPSQEGVRAAALAFQASGDGWPRLSVLSTTTAAEAWMLGVACRVRALRLGVYDAARHATFVDVIARVRPTKVTIALEGAARCVQPQGALSVFHSSASSPEVVGHAAANGAVTHAVVFMVVPSTQAEEAQGAPGIAEIIGSHLRHSRLSYLHVVVPPDERLKGMIFMQDERHIYPYALRQHRQAQDQAQAVVDSDPSSHQEPSRFADIDIPLLVSSLATAGCRLRTIALTIAERGQSVWRIDRSVNRHAQMISRIMDPVLAKAVIAEEEHM</sequence>
<dbReference type="AlphaFoldDB" id="A0A2G8SMU0"/>
<dbReference type="SUPFAM" id="SSF52047">
    <property type="entry name" value="RNI-like"/>
    <property type="match status" value="1"/>
</dbReference>
<name>A0A2G8SMU0_9APHY</name>
<evidence type="ECO:0008006" key="3">
    <source>
        <dbReference type="Google" id="ProtNLM"/>
    </source>
</evidence>
<proteinExistence type="predicted"/>
<accession>A0A2G8SMU0</accession>
<evidence type="ECO:0000313" key="1">
    <source>
        <dbReference type="EMBL" id="PIL35082.1"/>
    </source>
</evidence>
<organism evidence="1 2">
    <name type="scientific">Ganoderma sinense ZZ0214-1</name>
    <dbReference type="NCBI Taxonomy" id="1077348"/>
    <lineage>
        <taxon>Eukaryota</taxon>
        <taxon>Fungi</taxon>
        <taxon>Dikarya</taxon>
        <taxon>Basidiomycota</taxon>
        <taxon>Agaricomycotina</taxon>
        <taxon>Agaricomycetes</taxon>
        <taxon>Polyporales</taxon>
        <taxon>Polyporaceae</taxon>
        <taxon>Ganoderma</taxon>
    </lineage>
</organism>
<gene>
    <name evidence="1" type="ORF">GSI_02870</name>
</gene>
<dbReference type="InterPro" id="IPR032675">
    <property type="entry name" value="LRR_dom_sf"/>
</dbReference>
<dbReference type="OrthoDB" id="2746427at2759"/>
<protein>
    <recommendedName>
        <fullName evidence="3">F-box domain-containing protein</fullName>
    </recommendedName>
</protein>
<dbReference type="Proteomes" id="UP000230002">
    <property type="component" value="Unassembled WGS sequence"/>
</dbReference>
<dbReference type="Gene3D" id="3.80.10.10">
    <property type="entry name" value="Ribonuclease Inhibitor"/>
    <property type="match status" value="1"/>
</dbReference>
<comment type="caution">
    <text evidence="1">The sequence shown here is derived from an EMBL/GenBank/DDBJ whole genome shotgun (WGS) entry which is preliminary data.</text>
</comment>
<reference evidence="1 2" key="1">
    <citation type="journal article" date="2015" name="Sci. Rep.">
        <title>Chromosome-level genome map provides insights into diverse defense mechanisms in the medicinal fungus Ganoderma sinense.</title>
        <authorList>
            <person name="Zhu Y."/>
            <person name="Xu J."/>
            <person name="Sun C."/>
            <person name="Zhou S."/>
            <person name="Xu H."/>
            <person name="Nelson D.R."/>
            <person name="Qian J."/>
            <person name="Song J."/>
            <person name="Luo H."/>
            <person name="Xiang L."/>
            <person name="Li Y."/>
            <person name="Xu Z."/>
            <person name="Ji A."/>
            <person name="Wang L."/>
            <person name="Lu S."/>
            <person name="Hayward A."/>
            <person name="Sun W."/>
            <person name="Li X."/>
            <person name="Schwartz D.C."/>
            <person name="Wang Y."/>
            <person name="Chen S."/>
        </authorList>
    </citation>
    <scope>NUCLEOTIDE SEQUENCE [LARGE SCALE GENOMIC DNA]</scope>
    <source>
        <strain evidence="1 2">ZZ0214-1</strain>
    </source>
</reference>
<dbReference type="EMBL" id="AYKW01000004">
    <property type="protein sequence ID" value="PIL35082.1"/>
    <property type="molecule type" value="Genomic_DNA"/>
</dbReference>
<keyword evidence="2" id="KW-1185">Reference proteome</keyword>
<evidence type="ECO:0000313" key="2">
    <source>
        <dbReference type="Proteomes" id="UP000230002"/>
    </source>
</evidence>